<organism evidence="3 4">
    <name type="scientific">Kutzneria chonburiensis</name>
    <dbReference type="NCBI Taxonomy" id="1483604"/>
    <lineage>
        <taxon>Bacteria</taxon>
        <taxon>Bacillati</taxon>
        <taxon>Actinomycetota</taxon>
        <taxon>Actinomycetes</taxon>
        <taxon>Pseudonocardiales</taxon>
        <taxon>Pseudonocardiaceae</taxon>
        <taxon>Kutzneria</taxon>
    </lineage>
</organism>
<evidence type="ECO:0000313" key="4">
    <source>
        <dbReference type="Proteomes" id="UP001589810"/>
    </source>
</evidence>
<evidence type="ECO:0000313" key="3">
    <source>
        <dbReference type="EMBL" id="MFC0545724.1"/>
    </source>
</evidence>
<dbReference type="RefSeq" id="WP_273943744.1">
    <property type="nucleotide sequence ID" value="NZ_CP097263.1"/>
</dbReference>
<keyword evidence="4" id="KW-1185">Reference proteome</keyword>
<gene>
    <name evidence="3" type="ORF">ACFFH7_29705</name>
</gene>
<keyword evidence="2" id="KW-0732">Signal</keyword>
<reference evidence="3 4" key="1">
    <citation type="submission" date="2024-09" db="EMBL/GenBank/DDBJ databases">
        <authorList>
            <person name="Sun Q."/>
            <person name="Mori K."/>
        </authorList>
    </citation>
    <scope>NUCLEOTIDE SEQUENCE [LARGE SCALE GENOMIC DNA]</scope>
    <source>
        <strain evidence="3 4">TBRC 1432</strain>
    </source>
</reference>
<accession>A0ABV6MZI8</accession>
<sequence length="102" mass="11173">MYQRLTGAALVLATSAAALVVTAGVANAYPYPFPGGRCMGTHYFYHPDNYPLGEDVDAVFDHQSGQTRFFKIYNTWRDGAVKEPINPRDPNSADNWASCQAG</sequence>
<evidence type="ECO:0008006" key="5">
    <source>
        <dbReference type="Google" id="ProtNLM"/>
    </source>
</evidence>
<dbReference type="Proteomes" id="UP001589810">
    <property type="component" value="Unassembled WGS sequence"/>
</dbReference>
<feature type="signal peptide" evidence="2">
    <location>
        <begin position="1"/>
        <end position="28"/>
    </location>
</feature>
<feature type="compositionally biased region" description="Polar residues" evidence="1">
    <location>
        <begin position="92"/>
        <end position="102"/>
    </location>
</feature>
<protein>
    <recommendedName>
        <fullName evidence="5">Secreted protein</fullName>
    </recommendedName>
</protein>
<name>A0ABV6MZI8_9PSEU</name>
<feature type="region of interest" description="Disordered" evidence="1">
    <location>
        <begin position="81"/>
        <end position="102"/>
    </location>
</feature>
<comment type="caution">
    <text evidence="3">The sequence shown here is derived from an EMBL/GenBank/DDBJ whole genome shotgun (WGS) entry which is preliminary data.</text>
</comment>
<proteinExistence type="predicted"/>
<feature type="chain" id="PRO_5045849366" description="Secreted protein" evidence="2">
    <location>
        <begin position="29"/>
        <end position="102"/>
    </location>
</feature>
<evidence type="ECO:0000256" key="2">
    <source>
        <dbReference type="SAM" id="SignalP"/>
    </source>
</evidence>
<evidence type="ECO:0000256" key="1">
    <source>
        <dbReference type="SAM" id="MobiDB-lite"/>
    </source>
</evidence>
<dbReference type="EMBL" id="JBHLUD010000010">
    <property type="protein sequence ID" value="MFC0545724.1"/>
    <property type="molecule type" value="Genomic_DNA"/>
</dbReference>